<accession>A0A098LGF5</accession>
<sequence length="86" mass="10153">METTPEKRVAVVLQEDTILNQKIIDELDILLKLISPQDMNKVLIYVFFMYIYYAENDVYCSDLKTTSEIFYLLIDFMTMAGEQIKK</sequence>
<evidence type="ECO:0000313" key="2">
    <source>
        <dbReference type="Proteomes" id="UP000030185"/>
    </source>
</evidence>
<organism evidence="1 2">
    <name type="scientific">Sporocytophaga myxococcoides</name>
    <dbReference type="NCBI Taxonomy" id="153721"/>
    <lineage>
        <taxon>Bacteria</taxon>
        <taxon>Pseudomonadati</taxon>
        <taxon>Bacteroidota</taxon>
        <taxon>Cytophagia</taxon>
        <taxon>Cytophagales</taxon>
        <taxon>Cytophagaceae</taxon>
        <taxon>Sporocytophaga</taxon>
    </lineage>
</organism>
<proteinExistence type="predicted"/>
<dbReference type="EMBL" id="BBLT01000006">
    <property type="protein sequence ID" value="GAL86066.1"/>
    <property type="molecule type" value="Genomic_DNA"/>
</dbReference>
<reference evidence="1 2" key="1">
    <citation type="submission" date="2014-09" db="EMBL/GenBank/DDBJ databases">
        <title>Sporocytophaga myxococcoides PG-01 genome sequencing.</title>
        <authorList>
            <person name="Liu L."/>
            <person name="Gao P.J."/>
            <person name="Chen G.J."/>
            <person name="Wang L.S."/>
        </authorList>
    </citation>
    <scope>NUCLEOTIDE SEQUENCE [LARGE SCALE GENOMIC DNA]</scope>
    <source>
        <strain evidence="1 2">PG-01</strain>
    </source>
</reference>
<protein>
    <submittedName>
        <fullName evidence="1">Uncharacterized protein</fullName>
    </submittedName>
</protein>
<dbReference type="AlphaFoldDB" id="A0A098LGF5"/>
<keyword evidence="2" id="KW-1185">Reference proteome</keyword>
<dbReference type="RefSeq" id="WP_045465246.1">
    <property type="nucleotide sequence ID" value="NZ_BBLT01000006.1"/>
</dbReference>
<gene>
    <name evidence="1" type="ORF">MYP_3295</name>
</gene>
<comment type="caution">
    <text evidence="1">The sequence shown here is derived from an EMBL/GenBank/DDBJ whole genome shotgun (WGS) entry which is preliminary data.</text>
</comment>
<name>A0A098LGF5_9BACT</name>
<evidence type="ECO:0000313" key="1">
    <source>
        <dbReference type="EMBL" id="GAL86066.1"/>
    </source>
</evidence>
<dbReference type="Proteomes" id="UP000030185">
    <property type="component" value="Unassembled WGS sequence"/>
</dbReference>